<reference evidence="1" key="1">
    <citation type="submission" date="2018-02" db="EMBL/GenBank/DDBJ databases">
        <title>Rhizophora mucronata_Transcriptome.</title>
        <authorList>
            <person name="Meera S.P."/>
            <person name="Sreeshan A."/>
            <person name="Augustine A."/>
        </authorList>
    </citation>
    <scope>NUCLEOTIDE SEQUENCE</scope>
    <source>
        <tissue evidence="1">Leaf</tissue>
    </source>
</reference>
<protein>
    <submittedName>
        <fullName evidence="1">Uncharacterized protein</fullName>
    </submittedName>
</protein>
<sequence>MMLLIELACSFAVSTNESCAAINLATVFLLDSCSSPAIKSSSNI</sequence>
<organism evidence="1">
    <name type="scientific">Rhizophora mucronata</name>
    <name type="common">Asiatic mangrove</name>
    <dbReference type="NCBI Taxonomy" id="61149"/>
    <lineage>
        <taxon>Eukaryota</taxon>
        <taxon>Viridiplantae</taxon>
        <taxon>Streptophyta</taxon>
        <taxon>Embryophyta</taxon>
        <taxon>Tracheophyta</taxon>
        <taxon>Spermatophyta</taxon>
        <taxon>Magnoliopsida</taxon>
        <taxon>eudicotyledons</taxon>
        <taxon>Gunneridae</taxon>
        <taxon>Pentapetalae</taxon>
        <taxon>rosids</taxon>
        <taxon>fabids</taxon>
        <taxon>Malpighiales</taxon>
        <taxon>Rhizophoraceae</taxon>
        <taxon>Rhizophora</taxon>
    </lineage>
</organism>
<proteinExistence type="predicted"/>
<name>A0A2P2IVZ0_RHIMU</name>
<accession>A0A2P2IVZ0</accession>
<dbReference type="AlphaFoldDB" id="A0A2P2IVZ0"/>
<dbReference type="EMBL" id="GGEC01004909">
    <property type="protein sequence ID" value="MBW85392.1"/>
    <property type="molecule type" value="Transcribed_RNA"/>
</dbReference>
<evidence type="ECO:0000313" key="1">
    <source>
        <dbReference type="EMBL" id="MBW85392.1"/>
    </source>
</evidence>